<dbReference type="SMART" id="SM00317">
    <property type="entry name" value="SET"/>
    <property type="match status" value="1"/>
</dbReference>
<dbReference type="GO" id="GO:0032259">
    <property type="term" value="P:methylation"/>
    <property type="evidence" value="ECO:0007669"/>
    <property type="project" value="UniProtKB-KW"/>
</dbReference>
<feature type="domain" description="Pre-SET" evidence="11">
    <location>
        <begin position="503"/>
        <end position="564"/>
    </location>
</feature>
<dbReference type="Proteomes" id="UP000236161">
    <property type="component" value="Unassembled WGS sequence"/>
</dbReference>
<evidence type="ECO:0000313" key="15">
    <source>
        <dbReference type="Proteomes" id="UP000236161"/>
    </source>
</evidence>
<dbReference type="STRING" id="1088818.A0A2I0AQZ3"/>
<dbReference type="Pfam" id="PF05033">
    <property type="entry name" value="Pre-SET"/>
    <property type="match status" value="1"/>
</dbReference>
<evidence type="ECO:0000256" key="2">
    <source>
        <dbReference type="ARBA" id="ARBA00022454"/>
    </source>
</evidence>
<evidence type="ECO:0000256" key="3">
    <source>
        <dbReference type="ARBA" id="ARBA00022603"/>
    </source>
</evidence>
<keyword evidence="15" id="KW-1185">Reference proteome</keyword>
<dbReference type="InterPro" id="IPR015947">
    <property type="entry name" value="PUA-like_sf"/>
</dbReference>
<sequence>MFARSIIQLQALSFVQFDFARLSSLFLRSISLKLCFFFFYLIIKHCCCIFLITSDQAMEARLNSTTSSSSSTQSEVLDVEPLRSLAPMLPSLHTFNRFPHPTFPSLVCITPFGSFASCFESKDPPSLFPLYPTFVASEKPSENPFGDSCENHGSDAGASPRAAEFSCPSQMAIVPLNEQDTLSIDTTHSCQKRSLSYLMPGERKKAKRKSVKRAKNGEMLLPSSLGCSRESVEVILMTFDALRRWLVKLDEVNDKEKKHPHLRAGRIMNSNDLRMNNVKRVGHVPGVEVGDIFYFRTEMCLIGLHLQNVAGIDYKYSQIGDEDDNIAVSIVASGGYENEDDNVDVLVYSGQGRPKKNGNEIDQKLERGNLALERSLHRSNAIRVIRTEKDSSSHSGKVYIYDGLYKIIESWVDKSKSGTNVFKYKLLREPDQPDGVGVWRMVKRWKENSSSRGNLISHDISFGSEAIPICLVNEVDGERGLSPFSYTNKINYPSIVRTMGPLQGCMCNGTCLPGDVNCSCSKRNGGFLPYNSNGSLVNRSTTVYECNPRCLCSTSCRNRVTQKGVKLHFEVFKTKDRGWGLKSWDPIRAGAFICEYIGKVIEKIKIDEEDEFVFQPLAGEKTFKWNHGPELIGETGCIESIEAYKLPPITMSAKNEGNISRFMNHSCSPNVFWQPVQHDHDDEDHPHIMFFAMKHIPPMTELTYDCGLSVNVTDGEQMGTTIGSQRTKKCLCGSSKCIGLFG</sequence>
<dbReference type="Gene3D" id="2.30.280.10">
    <property type="entry name" value="SRA-YDG"/>
    <property type="match status" value="1"/>
</dbReference>
<dbReference type="PROSITE" id="PS50280">
    <property type="entry name" value="SET"/>
    <property type="match status" value="1"/>
</dbReference>
<feature type="domain" description="YDG" evidence="13">
    <location>
        <begin position="282"/>
        <end position="428"/>
    </location>
</feature>
<reference evidence="14 15" key="1">
    <citation type="journal article" date="2017" name="Nature">
        <title>The Apostasia genome and the evolution of orchids.</title>
        <authorList>
            <person name="Zhang G.Q."/>
            <person name="Liu K.W."/>
            <person name="Li Z."/>
            <person name="Lohaus R."/>
            <person name="Hsiao Y.Y."/>
            <person name="Niu S.C."/>
            <person name="Wang J.Y."/>
            <person name="Lin Y.C."/>
            <person name="Xu Q."/>
            <person name="Chen L.J."/>
            <person name="Yoshida K."/>
            <person name="Fujiwara S."/>
            <person name="Wang Z.W."/>
            <person name="Zhang Y.Q."/>
            <person name="Mitsuda N."/>
            <person name="Wang M."/>
            <person name="Liu G.H."/>
            <person name="Pecoraro L."/>
            <person name="Huang H.X."/>
            <person name="Xiao X.J."/>
            <person name="Lin M."/>
            <person name="Wu X.Y."/>
            <person name="Wu W.L."/>
            <person name="Chen Y.Y."/>
            <person name="Chang S.B."/>
            <person name="Sakamoto S."/>
            <person name="Ohme-Takagi M."/>
            <person name="Yagi M."/>
            <person name="Zeng S.J."/>
            <person name="Shen C.Y."/>
            <person name="Yeh C.M."/>
            <person name="Luo Y.B."/>
            <person name="Tsai W.C."/>
            <person name="Van de Peer Y."/>
            <person name="Liu Z.J."/>
        </authorList>
    </citation>
    <scope>NUCLEOTIDE SEQUENCE [LARGE SCALE GENOMIC DNA]</scope>
    <source>
        <strain evidence="15">cv. Shenzhen</strain>
        <tissue evidence="14">Stem</tissue>
    </source>
</reference>
<evidence type="ECO:0000256" key="4">
    <source>
        <dbReference type="ARBA" id="ARBA00022679"/>
    </source>
</evidence>
<protein>
    <submittedName>
        <fullName evidence="14">Histone-lysine N-methyltransferase, H3 lysine-9 specific SUVH3</fullName>
        <ecNumber evidence="14">2.1.1.43</ecNumber>
    </submittedName>
</protein>
<dbReference type="GO" id="GO:0003690">
    <property type="term" value="F:double-stranded DNA binding"/>
    <property type="evidence" value="ECO:0007669"/>
    <property type="project" value="TreeGrafter"/>
</dbReference>
<evidence type="ECO:0000256" key="9">
    <source>
        <dbReference type="SAM" id="MobiDB-lite"/>
    </source>
</evidence>
<keyword evidence="6" id="KW-0156">Chromatin regulator</keyword>
<dbReference type="EMBL" id="KZ451959">
    <property type="protein sequence ID" value="PKA57964.1"/>
    <property type="molecule type" value="Genomic_DNA"/>
</dbReference>
<dbReference type="GO" id="GO:0008270">
    <property type="term" value="F:zinc ion binding"/>
    <property type="evidence" value="ECO:0007669"/>
    <property type="project" value="InterPro"/>
</dbReference>
<dbReference type="PANTHER" id="PTHR45660:SF13">
    <property type="entry name" value="HISTONE-LYSINE N-METHYLTRANSFERASE SETMAR"/>
    <property type="match status" value="1"/>
</dbReference>
<evidence type="ECO:0000256" key="8">
    <source>
        <dbReference type="PROSITE-ProRule" id="PRU00358"/>
    </source>
</evidence>
<evidence type="ECO:0000256" key="7">
    <source>
        <dbReference type="ARBA" id="ARBA00023242"/>
    </source>
</evidence>
<dbReference type="SUPFAM" id="SSF88697">
    <property type="entry name" value="PUA domain-like"/>
    <property type="match status" value="1"/>
</dbReference>
<keyword evidence="4 14" id="KW-0808">Transferase</keyword>
<name>A0A2I0AQZ3_9ASPA</name>
<dbReference type="OrthoDB" id="5792673at2759"/>
<dbReference type="InterPro" id="IPR003105">
    <property type="entry name" value="SRA_YDG"/>
</dbReference>
<dbReference type="Pfam" id="PF00856">
    <property type="entry name" value="SET"/>
    <property type="match status" value="1"/>
</dbReference>
<feature type="domain" description="SET" evidence="10">
    <location>
        <begin position="567"/>
        <end position="707"/>
    </location>
</feature>
<keyword evidence="7 8" id="KW-0539">Nucleus</keyword>
<dbReference type="InterPro" id="IPR046341">
    <property type="entry name" value="SET_dom_sf"/>
</dbReference>
<evidence type="ECO:0000259" key="13">
    <source>
        <dbReference type="PROSITE" id="PS51015"/>
    </source>
</evidence>
<comment type="subcellular location">
    <subcellularLocation>
        <location evidence="1">Chromosome</location>
    </subcellularLocation>
    <subcellularLocation>
        <location evidence="8">Nucleus</location>
    </subcellularLocation>
</comment>
<evidence type="ECO:0000313" key="14">
    <source>
        <dbReference type="EMBL" id="PKA57964.1"/>
    </source>
</evidence>
<dbReference type="InterPro" id="IPR036987">
    <property type="entry name" value="SRA-YDG_sf"/>
</dbReference>
<dbReference type="GO" id="GO:0005694">
    <property type="term" value="C:chromosome"/>
    <property type="evidence" value="ECO:0007669"/>
    <property type="project" value="UniProtKB-SubCell"/>
</dbReference>
<dbReference type="InterPro" id="IPR001214">
    <property type="entry name" value="SET_dom"/>
</dbReference>
<keyword evidence="3 14" id="KW-0489">Methyltransferase</keyword>
<dbReference type="SUPFAM" id="SSF82199">
    <property type="entry name" value="SET domain"/>
    <property type="match status" value="1"/>
</dbReference>
<dbReference type="PROSITE" id="PS50867">
    <property type="entry name" value="PRE_SET"/>
    <property type="match status" value="1"/>
</dbReference>
<feature type="domain" description="Post-SET" evidence="12">
    <location>
        <begin position="726"/>
        <end position="742"/>
    </location>
</feature>
<proteinExistence type="predicted"/>
<dbReference type="Gene3D" id="2.170.270.10">
    <property type="entry name" value="SET domain"/>
    <property type="match status" value="1"/>
</dbReference>
<evidence type="ECO:0000259" key="12">
    <source>
        <dbReference type="PROSITE" id="PS50868"/>
    </source>
</evidence>
<dbReference type="Pfam" id="PF02182">
    <property type="entry name" value="SAD_SRA"/>
    <property type="match status" value="1"/>
</dbReference>
<keyword evidence="5" id="KW-0949">S-adenosyl-L-methionine</keyword>
<gene>
    <name evidence="14" type="primary">SUVH3</name>
    <name evidence="14" type="ORF">AXF42_Ash012503</name>
</gene>
<dbReference type="InterPro" id="IPR003616">
    <property type="entry name" value="Post-SET_dom"/>
</dbReference>
<dbReference type="GO" id="GO:0042054">
    <property type="term" value="F:histone methyltransferase activity"/>
    <property type="evidence" value="ECO:0007669"/>
    <property type="project" value="InterPro"/>
</dbReference>
<evidence type="ECO:0000259" key="10">
    <source>
        <dbReference type="PROSITE" id="PS50280"/>
    </source>
</evidence>
<dbReference type="PANTHER" id="PTHR45660">
    <property type="entry name" value="HISTONE-LYSINE N-METHYLTRANSFERASE SETMAR"/>
    <property type="match status" value="1"/>
</dbReference>
<dbReference type="PROSITE" id="PS51575">
    <property type="entry name" value="SAM_MT43_SUVAR39_2"/>
    <property type="match status" value="1"/>
</dbReference>
<evidence type="ECO:0000259" key="11">
    <source>
        <dbReference type="PROSITE" id="PS50867"/>
    </source>
</evidence>
<organism evidence="14 15">
    <name type="scientific">Apostasia shenzhenica</name>
    <dbReference type="NCBI Taxonomy" id="1088818"/>
    <lineage>
        <taxon>Eukaryota</taxon>
        <taxon>Viridiplantae</taxon>
        <taxon>Streptophyta</taxon>
        <taxon>Embryophyta</taxon>
        <taxon>Tracheophyta</taxon>
        <taxon>Spermatophyta</taxon>
        <taxon>Magnoliopsida</taxon>
        <taxon>Liliopsida</taxon>
        <taxon>Asparagales</taxon>
        <taxon>Orchidaceae</taxon>
        <taxon>Apostasioideae</taxon>
        <taxon>Apostasia</taxon>
    </lineage>
</organism>
<accession>A0A2I0AQZ3</accession>
<dbReference type="PROSITE" id="PS51015">
    <property type="entry name" value="YDG"/>
    <property type="match status" value="1"/>
</dbReference>
<evidence type="ECO:0000256" key="6">
    <source>
        <dbReference type="ARBA" id="ARBA00022853"/>
    </source>
</evidence>
<evidence type="ECO:0000256" key="1">
    <source>
        <dbReference type="ARBA" id="ARBA00004286"/>
    </source>
</evidence>
<dbReference type="InterPro" id="IPR051357">
    <property type="entry name" value="H3K9_HMTase_SUVAR3-9"/>
</dbReference>
<dbReference type="GO" id="GO:0005634">
    <property type="term" value="C:nucleus"/>
    <property type="evidence" value="ECO:0007669"/>
    <property type="project" value="UniProtKB-SubCell"/>
</dbReference>
<evidence type="ECO:0000256" key="5">
    <source>
        <dbReference type="ARBA" id="ARBA00022691"/>
    </source>
</evidence>
<dbReference type="InterPro" id="IPR007728">
    <property type="entry name" value="Pre-SET_dom"/>
</dbReference>
<keyword evidence="2" id="KW-0158">Chromosome</keyword>
<dbReference type="AlphaFoldDB" id="A0A2I0AQZ3"/>
<dbReference type="EC" id="2.1.1.43" evidence="14"/>
<feature type="region of interest" description="Disordered" evidence="9">
    <location>
        <begin position="142"/>
        <end position="161"/>
    </location>
</feature>
<dbReference type="InterPro" id="IPR025794">
    <property type="entry name" value="H3-K9-MeTrfase_plant"/>
</dbReference>
<dbReference type="SMART" id="SM00468">
    <property type="entry name" value="PreSET"/>
    <property type="match status" value="1"/>
</dbReference>
<dbReference type="SMART" id="SM00466">
    <property type="entry name" value="SRA"/>
    <property type="match status" value="1"/>
</dbReference>
<dbReference type="PROSITE" id="PS50868">
    <property type="entry name" value="POST_SET"/>
    <property type="match status" value="1"/>
</dbReference>